<evidence type="ECO:0000313" key="2">
    <source>
        <dbReference type="EMBL" id="SET10947.1"/>
    </source>
</evidence>
<evidence type="ECO:0000256" key="1">
    <source>
        <dbReference type="SAM" id="MobiDB-lite"/>
    </source>
</evidence>
<proteinExistence type="predicted"/>
<protein>
    <submittedName>
        <fullName evidence="2">Uncharacterized protein</fullName>
    </submittedName>
</protein>
<name>A0A1I0BWS9_9BACI</name>
<feature type="compositionally biased region" description="Polar residues" evidence="1">
    <location>
        <begin position="49"/>
        <end position="65"/>
    </location>
</feature>
<dbReference type="AlphaFoldDB" id="A0A1I0BWS9"/>
<evidence type="ECO:0000313" key="3">
    <source>
        <dbReference type="Proteomes" id="UP000198618"/>
    </source>
</evidence>
<gene>
    <name evidence="2" type="ORF">SAMN05216389_105198</name>
</gene>
<dbReference type="EMBL" id="FOHE01000005">
    <property type="protein sequence ID" value="SET10947.1"/>
    <property type="molecule type" value="Genomic_DNA"/>
</dbReference>
<organism evidence="2 3">
    <name type="scientific">Oceanobacillus limi</name>
    <dbReference type="NCBI Taxonomy" id="930131"/>
    <lineage>
        <taxon>Bacteria</taxon>
        <taxon>Bacillati</taxon>
        <taxon>Bacillota</taxon>
        <taxon>Bacilli</taxon>
        <taxon>Bacillales</taxon>
        <taxon>Bacillaceae</taxon>
        <taxon>Oceanobacillus</taxon>
    </lineage>
</organism>
<sequence length="90" mass="9827">MEYIVYINSSTSEEGELSIKYTGEEQVPNTINYKVGAYSGEGRPLGDDNSPTSITRSTGCSGCSVTEENDEIDVEIEWNGNSETFTLTSE</sequence>
<reference evidence="2 3" key="1">
    <citation type="submission" date="2016-10" db="EMBL/GenBank/DDBJ databases">
        <authorList>
            <person name="de Groot N.N."/>
        </authorList>
    </citation>
    <scope>NUCLEOTIDE SEQUENCE [LARGE SCALE GENOMIC DNA]</scope>
    <source>
        <strain evidence="2 3">IBRC-M 10780</strain>
    </source>
</reference>
<accession>A0A1I0BWS9</accession>
<feature type="region of interest" description="Disordered" evidence="1">
    <location>
        <begin position="42"/>
        <end position="65"/>
    </location>
</feature>
<keyword evidence="3" id="KW-1185">Reference proteome</keyword>
<dbReference type="Proteomes" id="UP000198618">
    <property type="component" value="Unassembled WGS sequence"/>
</dbReference>
<dbReference type="RefSeq" id="WP_090868534.1">
    <property type="nucleotide sequence ID" value="NZ_FOHE01000005.1"/>
</dbReference>